<evidence type="ECO:0000256" key="4">
    <source>
        <dbReference type="ARBA" id="ARBA00022692"/>
    </source>
</evidence>
<keyword evidence="5 9" id="KW-0064">Aspartyl protease</keyword>
<evidence type="ECO:0000256" key="7">
    <source>
        <dbReference type="ARBA" id="ARBA00022989"/>
    </source>
</evidence>
<keyword evidence="13" id="KW-1185">Reference proteome</keyword>
<proteinExistence type="inferred from homology"/>
<dbReference type="PANTHER" id="PTHR33695:SF1">
    <property type="entry name" value="LIPOPROTEIN SIGNAL PEPTIDASE"/>
    <property type="match status" value="1"/>
</dbReference>
<dbReference type="EMBL" id="CP032382">
    <property type="protein sequence ID" value="AYB31226.1"/>
    <property type="molecule type" value="Genomic_DNA"/>
</dbReference>
<keyword evidence="4 9" id="KW-0812">Transmembrane</keyword>
<dbReference type="KEGG" id="chk:D4L85_11835"/>
<dbReference type="InterPro" id="IPR001872">
    <property type="entry name" value="Peptidase_A8"/>
</dbReference>
<dbReference type="UniPathway" id="UPA00665"/>
<evidence type="ECO:0000256" key="2">
    <source>
        <dbReference type="ARBA" id="ARBA00022475"/>
    </source>
</evidence>
<dbReference type="PANTHER" id="PTHR33695">
    <property type="entry name" value="LIPOPROTEIN SIGNAL PEPTIDASE"/>
    <property type="match status" value="1"/>
</dbReference>
<keyword evidence="6 9" id="KW-0378">Hydrolase</keyword>
<comment type="function">
    <text evidence="9 10">This protein specifically catalyzes the removal of signal peptides from prolipoproteins.</text>
</comment>
<dbReference type="PROSITE" id="PS00855">
    <property type="entry name" value="SPASE_II"/>
    <property type="match status" value="1"/>
</dbReference>
<comment type="catalytic activity">
    <reaction evidence="9 10">
        <text>Release of signal peptides from bacterial membrane prolipoproteins. Hydrolyzes -Xaa-Yaa-Zaa-|-(S,diacylglyceryl)Cys-, in which Xaa is hydrophobic (preferably Leu), and Yaa (Ala or Ser) and Zaa (Gly or Ala) have small, neutral side chains.</text>
        <dbReference type="EC" id="3.4.23.36"/>
    </reaction>
</comment>
<evidence type="ECO:0000313" key="13">
    <source>
        <dbReference type="Proteomes" id="UP000266183"/>
    </source>
</evidence>
<evidence type="ECO:0000256" key="9">
    <source>
        <dbReference type="HAMAP-Rule" id="MF_00161"/>
    </source>
</evidence>
<evidence type="ECO:0000256" key="8">
    <source>
        <dbReference type="ARBA" id="ARBA00023136"/>
    </source>
</evidence>
<dbReference type="AlphaFoldDB" id="A0A385SL68"/>
<organism evidence="12 13">
    <name type="scientific">Chryseolinea soli</name>
    <dbReference type="NCBI Taxonomy" id="2321403"/>
    <lineage>
        <taxon>Bacteria</taxon>
        <taxon>Pseudomonadati</taxon>
        <taxon>Bacteroidota</taxon>
        <taxon>Cytophagia</taxon>
        <taxon>Cytophagales</taxon>
        <taxon>Fulvivirgaceae</taxon>
        <taxon>Chryseolinea</taxon>
    </lineage>
</organism>
<gene>
    <name evidence="9 12" type="primary">lspA</name>
    <name evidence="12" type="ORF">D4L85_11835</name>
</gene>
<keyword evidence="7 9" id="KW-1133">Transmembrane helix</keyword>
<evidence type="ECO:0000256" key="10">
    <source>
        <dbReference type="RuleBase" id="RU000594"/>
    </source>
</evidence>
<protein>
    <recommendedName>
        <fullName evidence="9">Lipoprotein signal peptidase</fullName>
        <ecNumber evidence="9">3.4.23.36</ecNumber>
    </recommendedName>
    <alternativeName>
        <fullName evidence="9">Prolipoprotein signal peptidase</fullName>
    </alternativeName>
    <alternativeName>
        <fullName evidence="9">Signal peptidase II</fullName>
        <shortName evidence="9">SPase II</shortName>
    </alternativeName>
</protein>
<dbReference type="GO" id="GO:0004190">
    <property type="term" value="F:aspartic-type endopeptidase activity"/>
    <property type="evidence" value="ECO:0007669"/>
    <property type="project" value="UniProtKB-UniRule"/>
</dbReference>
<sequence length="166" mass="18109">MTAKRFFNIMLILVVLVSNVGCDQVSKAIARNSLGENQTVSLVNDHIKLMKVENKGAFLSLGSALPVFLRIVLLNILPLVVLGLAGFYVFTRTNLSRITTIGTCFVIGGGLGNIYDRMVYGSVTDFLHIDFGIFQTGIFNLADVSIMVGAFVITVDVVRHRKIEVG</sequence>
<keyword evidence="3 9" id="KW-0645">Protease</keyword>
<feature type="active site" evidence="9">
    <location>
        <position position="143"/>
    </location>
</feature>
<name>A0A385SL68_9BACT</name>
<keyword evidence="2 9" id="KW-1003">Cell membrane</keyword>
<dbReference type="OrthoDB" id="9810259at2"/>
<evidence type="ECO:0000256" key="6">
    <source>
        <dbReference type="ARBA" id="ARBA00022801"/>
    </source>
</evidence>
<feature type="transmembrane region" description="Helical" evidence="9">
    <location>
        <begin position="98"/>
        <end position="115"/>
    </location>
</feature>
<dbReference type="Proteomes" id="UP000266183">
    <property type="component" value="Chromosome"/>
</dbReference>
<feature type="transmembrane region" description="Helical" evidence="9">
    <location>
        <begin position="135"/>
        <end position="158"/>
    </location>
</feature>
<evidence type="ECO:0000256" key="3">
    <source>
        <dbReference type="ARBA" id="ARBA00022670"/>
    </source>
</evidence>
<feature type="transmembrane region" description="Helical" evidence="9">
    <location>
        <begin position="67"/>
        <end position="91"/>
    </location>
</feature>
<dbReference type="Pfam" id="PF01252">
    <property type="entry name" value="Peptidase_A8"/>
    <property type="match status" value="1"/>
</dbReference>
<feature type="active site" evidence="9">
    <location>
        <position position="125"/>
    </location>
</feature>
<dbReference type="GO" id="GO:0005886">
    <property type="term" value="C:plasma membrane"/>
    <property type="evidence" value="ECO:0007669"/>
    <property type="project" value="UniProtKB-SubCell"/>
</dbReference>
<evidence type="ECO:0000256" key="5">
    <source>
        <dbReference type="ARBA" id="ARBA00022750"/>
    </source>
</evidence>
<dbReference type="EC" id="3.4.23.36" evidence="9"/>
<dbReference type="GO" id="GO:0006508">
    <property type="term" value="P:proteolysis"/>
    <property type="evidence" value="ECO:0007669"/>
    <property type="project" value="UniProtKB-KW"/>
</dbReference>
<comment type="pathway">
    <text evidence="9">Protein modification; lipoprotein biosynthesis (signal peptide cleavage).</text>
</comment>
<evidence type="ECO:0000256" key="1">
    <source>
        <dbReference type="ARBA" id="ARBA00006139"/>
    </source>
</evidence>
<dbReference type="NCBIfam" id="TIGR00077">
    <property type="entry name" value="lspA"/>
    <property type="match status" value="1"/>
</dbReference>
<comment type="subcellular location">
    <subcellularLocation>
        <location evidence="9">Cell membrane</location>
        <topology evidence="9">Multi-pass membrane protein</topology>
    </subcellularLocation>
</comment>
<keyword evidence="8 9" id="KW-0472">Membrane</keyword>
<reference evidence="13" key="1">
    <citation type="submission" date="2018-09" db="EMBL/GenBank/DDBJ databases">
        <title>Chryseolinea sp. KIS68-18 isolated from soil.</title>
        <authorList>
            <person name="Weon H.-Y."/>
            <person name="Kwon S.-W."/>
            <person name="Lee S.A."/>
        </authorList>
    </citation>
    <scope>NUCLEOTIDE SEQUENCE [LARGE SCALE GENOMIC DNA]</scope>
    <source>
        <strain evidence="13">KIS68-18</strain>
    </source>
</reference>
<dbReference type="PRINTS" id="PR00781">
    <property type="entry name" value="LIPOSIGPTASE"/>
</dbReference>
<dbReference type="HAMAP" id="MF_00161">
    <property type="entry name" value="LspA"/>
    <property type="match status" value="1"/>
</dbReference>
<comment type="caution">
    <text evidence="9">Lacks conserved residue(s) required for the propagation of feature annotation.</text>
</comment>
<comment type="similarity">
    <text evidence="1 9 11">Belongs to the peptidase A8 family.</text>
</comment>
<evidence type="ECO:0000313" key="12">
    <source>
        <dbReference type="EMBL" id="AYB31226.1"/>
    </source>
</evidence>
<accession>A0A385SL68</accession>
<evidence type="ECO:0000256" key="11">
    <source>
        <dbReference type="RuleBase" id="RU004181"/>
    </source>
</evidence>